<feature type="region of interest" description="Disordered" evidence="7">
    <location>
        <begin position="255"/>
        <end position="280"/>
    </location>
</feature>
<dbReference type="Pfam" id="PF00553">
    <property type="entry name" value="CBM_2"/>
    <property type="match status" value="1"/>
</dbReference>
<feature type="domain" description="Protein kinase" evidence="9">
    <location>
        <begin position="1"/>
        <end position="239"/>
    </location>
</feature>
<dbReference type="InterPro" id="IPR008965">
    <property type="entry name" value="CBM2/CBM3_carb-bd_dom_sf"/>
</dbReference>
<dbReference type="Gene3D" id="3.30.200.20">
    <property type="entry name" value="Phosphorylase Kinase, domain 1"/>
    <property type="match status" value="1"/>
</dbReference>
<evidence type="ECO:0000313" key="11">
    <source>
        <dbReference type="EMBL" id="UWP87472.1"/>
    </source>
</evidence>
<keyword evidence="2" id="KW-0723">Serine/threonine-protein kinase</keyword>
<keyword evidence="5" id="KW-0418">Kinase</keyword>
<dbReference type="PROSITE" id="PS51173">
    <property type="entry name" value="CBM2"/>
    <property type="match status" value="1"/>
</dbReference>
<feature type="domain" description="CBM2" evidence="10">
    <location>
        <begin position="361"/>
        <end position="472"/>
    </location>
</feature>
<organism evidence="11 12">
    <name type="scientific">Dactylosporangium fulvum</name>
    <dbReference type="NCBI Taxonomy" id="53359"/>
    <lineage>
        <taxon>Bacteria</taxon>
        <taxon>Bacillati</taxon>
        <taxon>Actinomycetota</taxon>
        <taxon>Actinomycetes</taxon>
        <taxon>Micromonosporales</taxon>
        <taxon>Micromonosporaceae</taxon>
        <taxon>Dactylosporangium</taxon>
    </lineage>
</organism>
<dbReference type="Pfam" id="PF00069">
    <property type="entry name" value="Pkinase"/>
    <property type="match status" value="1"/>
</dbReference>
<evidence type="ECO:0000313" key="12">
    <source>
        <dbReference type="Proteomes" id="UP001059617"/>
    </source>
</evidence>
<name>A0ABY5WBM9_9ACTN</name>
<dbReference type="SUPFAM" id="SSF49384">
    <property type="entry name" value="Carbohydrate-binding domain"/>
    <property type="match status" value="1"/>
</dbReference>
<reference evidence="11" key="2">
    <citation type="submission" date="2022-09" db="EMBL/GenBank/DDBJ databases">
        <title>Biosynthetic gene clusters of Dactylosporangioum fulvum.</title>
        <authorList>
            <person name="Caradec T."/>
        </authorList>
    </citation>
    <scope>NUCLEOTIDE SEQUENCE</scope>
    <source>
        <strain evidence="11">NRRL B-16292</strain>
    </source>
</reference>
<dbReference type="InterPro" id="IPR001919">
    <property type="entry name" value="CBD2"/>
</dbReference>
<dbReference type="PANTHER" id="PTHR43289">
    <property type="entry name" value="MITOGEN-ACTIVATED PROTEIN KINASE KINASE KINASE 20-RELATED"/>
    <property type="match status" value="1"/>
</dbReference>
<feature type="transmembrane region" description="Helical" evidence="8">
    <location>
        <begin position="301"/>
        <end position="325"/>
    </location>
</feature>
<dbReference type="PROSITE" id="PS50011">
    <property type="entry name" value="PROTEIN_KINASE_DOM"/>
    <property type="match status" value="1"/>
</dbReference>
<reference evidence="11" key="1">
    <citation type="submission" date="2021-04" db="EMBL/GenBank/DDBJ databases">
        <authorList>
            <person name="Hartkoorn R.C."/>
            <person name="Beaudoing E."/>
            <person name="Hot D."/>
        </authorList>
    </citation>
    <scope>NUCLEOTIDE SEQUENCE</scope>
    <source>
        <strain evidence="11">NRRL B-16292</strain>
    </source>
</reference>
<dbReference type="SMART" id="SM00637">
    <property type="entry name" value="CBD_II"/>
    <property type="match status" value="1"/>
</dbReference>
<keyword evidence="4" id="KW-0547">Nucleotide-binding</keyword>
<evidence type="ECO:0000259" key="9">
    <source>
        <dbReference type="PROSITE" id="PS50011"/>
    </source>
</evidence>
<evidence type="ECO:0000256" key="1">
    <source>
        <dbReference type="ARBA" id="ARBA00012513"/>
    </source>
</evidence>
<accession>A0ABY5WBM9</accession>
<evidence type="ECO:0000256" key="3">
    <source>
        <dbReference type="ARBA" id="ARBA00022679"/>
    </source>
</evidence>
<protein>
    <recommendedName>
        <fullName evidence="1">non-specific serine/threonine protein kinase</fullName>
        <ecNumber evidence="1">2.7.11.1</ecNumber>
    </recommendedName>
</protein>
<evidence type="ECO:0000256" key="5">
    <source>
        <dbReference type="ARBA" id="ARBA00022777"/>
    </source>
</evidence>
<evidence type="ECO:0000259" key="10">
    <source>
        <dbReference type="PROSITE" id="PS51173"/>
    </source>
</evidence>
<dbReference type="Proteomes" id="UP001059617">
    <property type="component" value="Chromosome"/>
</dbReference>
<keyword evidence="3" id="KW-0808">Transferase</keyword>
<dbReference type="InterPro" id="IPR000719">
    <property type="entry name" value="Prot_kinase_dom"/>
</dbReference>
<proteinExistence type="predicted"/>
<dbReference type="EMBL" id="CP073720">
    <property type="protein sequence ID" value="UWP87472.1"/>
    <property type="molecule type" value="Genomic_DNA"/>
</dbReference>
<dbReference type="CDD" id="cd14014">
    <property type="entry name" value="STKc_PknB_like"/>
    <property type="match status" value="1"/>
</dbReference>
<keyword evidence="6" id="KW-0067">ATP-binding</keyword>
<sequence length="474" mass="49268">MPRLLAGRYRLIEPIDDKRSVWRAHDEVLRRRVAVKLLAAQPNDETRLRAGAQAAGLLHHPNVSAVHDYGVDAGEPFVVAELVDGTPLAARLARGPLSWRGAVEICAYVAAALSAGHARGLTHGAVTPDSVVLTDTGVKVVDFGTAAPLPARSPYLAPERRTGPAADVYALGVVLFTALTGSIPQPARLGLLHDDPDPTPLPLIPRMPLEVAAIYQHCLATDPGLRPSSAAIAQRLAVLAGVRVGAVDVRVPPPPAADDTVRLPGASGTREWTRDLSRDGTREFAVTPGRPRRGRRPVRHAVTAGAAVVAVLVGVAGTAAALGVLRSRTPDAAQWSVGSPASPRPAVSPTGTADPGGAAVGTAPPSTCTVSYQVKNAWPDGATVALSVSNTGRSGLREWALTFDLDGQVRADSAWNGTWQQEGTQVTVSGLPGHTDLTAGAAVNDVGVNVDGQHADRIPDTFHLNGARCQTAQS</sequence>
<dbReference type="Gene3D" id="1.10.510.10">
    <property type="entry name" value="Transferase(Phosphotransferase) domain 1"/>
    <property type="match status" value="1"/>
</dbReference>
<feature type="region of interest" description="Disordered" evidence="7">
    <location>
        <begin position="333"/>
        <end position="362"/>
    </location>
</feature>
<keyword evidence="8" id="KW-1133">Transmembrane helix</keyword>
<dbReference type="Gene3D" id="2.60.40.290">
    <property type="match status" value="1"/>
</dbReference>
<dbReference type="PANTHER" id="PTHR43289:SF6">
    <property type="entry name" value="SERINE_THREONINE-PROTEIN KINASE NEKL-3"/>
    <property type="match status" value="1"/>
</dbReference>
<evidence type="ECO:0000256" key="7">
    <source>
        <dbReference type="SAM" id="MobiDB-lite"/>
    </source>
</evidence>
<keyword evidence="8" id="KW-0812">Transmembrane</keyword>
<evidence type="ECO:0000256" key="2">
    <source>
        <dbReference type="ARBA" id="ARBA00022527"/>
    </source>
</evidence>
<dbReference type="InterPro" id="IPR012291">
    <property type="entry name" value="CBM2_carb-bd_dom_sf"/>
</dbReference>
<dbReference type="RefSeq" id="WP_259867758.1">
    <property type="nucleotide sequence ID" value="NZ_CP073720.1"/>
</dbReference>
<evidence type="ECO:0000256" key="8">
    <source>
        <dbReference type="SAM" id="Phobius"/>
    </source>
</evidence>
<gene>
    <name evidence="11" type="ORF">Dfulv_18930</name>
</gene>
<dbReference type="InterPro" id="IPR011009">
    <property type="entry name" value="Kinase-like_dom_sf"/>
</dbReference>
<evidence type="ECO:0000256" key="4">
    <source>
        <dbReference type="ARBA" id="ARBA00022741"/>
    </source>
</evidence>
<dbReference type="SUPFAM" id="SSF56112">
    <property type="entry name" value="Protein kinase-like (PK-like)"/>
    <property type="match status" value="1"/>
</dbReference>
<feature type="compositionally biased region" description="Basic and acidic residues" evidence="7">
    <location>
        <begin position="271"/>
        <end position="280"/>
    </location>
</feature>
<keyword evidence="8" id="KW-0472">Membrane</keyword>
<dbReference type="EC" id="2.7.11.1" evidence="1"/>
<evidence type="ECO:0000256" key="6">
    <source>
        <dbReference type="ARBA" id="ARBA00022840"/>
    </source>
</evidence>
<keyword evidence="12" id="KW-1185">Reference proteome</keyword>